<gene>
    <name evidence="2" type="ORF">DealDRAFT_2695</name>
</gene>
<dbReference type="AlphaFoldDB" id="C0GJN6"/>
<evidence type="ECO:0000313" key="3">
    <source>
        <dbReference type="Proteomes" id="UP000006443"/>
    </source>
</evidence>
<dbReference type="eggNOG" id="COG1196">
    <property type="taxonomic scope" value="Bacteria"/>
</dbReference>
<organism evidence="2 3">
    <name type="scientific">Dethiobacter alkaliphilus AHT 1</name>
    <dbReference type="NCBI Taxonomy" id="555088"/>
    <lineage>
        <taxon>Bacteria</taxon>
        <taxon>Bacillati</taxon>
        <taxon>Bacillota</taxon>
        <taxon>Dethiobacteria</taxon>
        <taxon>Dethiobacterales</taxon>
        <taxon>Dethiobacteraceae</taxon>
        <taxon>Dethiobacter</taxon>
    </lineage>
</organism>
<feature type="region of interest" description="Disordered" evidence="1">
    <location>
        <begin position="38"/>
        <end position="58"/>
    </location>
</feature>
<comment type="caution">
    <text evidence="2">The sequence shown here is derived from an EMBL/GenBank/DDBJ whole genome shotgun (WGS) entry which is preliminary data.</text>
</comment>
<evidence type="ECO:0000256" key="1">
    <source>
        <dbReference type="SAM" id="MobiDB-lite"/>
    </source>
</evidence>
<dbReference type="RefSeq" id="WP_008518358.1">
    <property type="nucleotide sequence ID" value="NZ_ACJM01000017.1"/>
</dbReference>
<dbReference type="SUPFAM" id="SSF57997">
    <property type="entry name" value="Tropomyosin"/>
    <property type="match status" value="1"/>
</dbReference>
<name>C0GJN6_DETAL</name>
<dbReference type="EMBL" id="ACJM01000017">
    <property type="protein sequence ID" value="EEG76458.1"/>
    <property type="molecule type" value="Genomic_DNA"/>
</dbReference>
<dbReference type="STRING" id="555088.DealDRAFT_2695"/>
<protein>
    <recommendedName>
        <fullName evidence="4">t-SNARE coiled-coil homology domain-containing protein</fullName>
    </recommendedName>
</protein>
<accession>C0GJN6</accession>
<proteinExistence type="predicted"/>
<evidence type="ECO:0000313" key="2">
    <source>
        <dbReference type="EMBL" id="EEG76458.1"/>
    </source>
</evidence>
<reference evidence="2 3" key="1">
    <citation type="submission" date="2009-02" db="EMBL/GenBank/DDBJ databases">
        <title>Sequencing of the draft genome and assembly of Dethiobacter alkaliphilus AHT 1.</title>
        <authorList>
            <consortium name="US DOE Joint Genome Institute (JGI-PGF)"/>
            <person name="Lucas S."/>
            <person name="Copeland A."/>
            <person name="Lapidus A."/>
            <person name="Glavina del Rio T."/>
            <person name="Dalin E."/>
            <person name="Tice H."/>
            <person name="Bruce D."/>
            <person name="Goodwin L."/>
            <person name="Pitluck S."/>
            <person name="Larimer F."/>
            <person name="Land M.L."/>
            <person name="Hauser L."/>
            <person name="Muyzer G."/>
        </authorList>
    </citation>
    <scope>NUCLEOTIDE SEQUENCE [LARGE SCALE GENOMIC DNA]</scope>
    <source>
        <strain evidence="2 3">AHT 1</strain>
    </source>
</reference>
<sequence length="115" mass="13455">MEQILNQILDKIDGLESSLGGRIDKLDARMDRLEGRMDRLEGQMDKLEGRMDQQDSRMDRLEHAQAAMSRKVDYIYEETAGLLEFKTATVRFQEETVKTLQRHETDIELLKKIAR</sequence>
<evidence type="ECO:0008006" key="4">
    <source>
        <dbReference type="Google" id="ProtNLM"/>
    </source>
</evidence>
<dbReference type="Proteomes" id="UP000006443">
    <property type="component" value="Unassembled WGS sequence"/>
</dbReference>
<dbReference type="Gene3D" id="1.20.5.110">
    <property type="match status" value="2"/>
</dbReference>
<keyword evidence="3" id="KW-1185">Reference proteome</keyword>